<dbReference type="GO" id="GO:0008894">
    <property type="term" value="F:guanosine-5'-triphosphate,3'-diphosphate diphosphatase activity"/>
    <property type="evidence" value="ECO:0007669"/>
    <property type="project" value="UniProtKB-EC"/>
</dbReference>
<dbReference type="InterPro" id="IPR003695">
    <property type="entry name" value="Ppx_GppA_N"/>
</dbReference>
<reference evidence="3 4" key="1">
    <citation type="submission" date="2018-06" db="EMBL/GenBank/DDBJ databases">
        <authorList>
            <consortium name="Pathogen Informatics"/>
            <person name="Doyle S."/>
        </authorList>
    </citation>
    <scope>NUCLEOTIDE SEQUENCE [LARGE SCALE GENOMIC DNA]</scope>
    <source>
        <strain evidence="3 4">NCTC12475</strain>
    </source>
</reference>
<dbReference type="Pfam" id="PF02541">
    <property type="entry name" value="Ppx-GppA"/>
    <property type="match status" value="1"/>
</dbReference>
<dbReference type="PANTHER" id="PTHR30005:SF0">
    <property type="entry name" value="RETROGRADE REGULATION PROTEIN 2"/>
    <property type="match status" value="1"/>
</dbReference>
<dbReference type="EC" id="3.6.1.40" evidence="3"/>
<dbReference type="RefSeq" id="WP_089181994.1">
    <property type="nucleotide sequence ID" value="NZ_CP043427.1"/>
</dbReference>
<dbReference type="STRING" id="32024.GCA_000788295_01518"/>
<proteinExistence type="predicted"/>
<organism evidence="3 4">
    <name type="scientific">Campylobacter sputorum subsp. sputorum</name>
    <dbReference type="NCBI Taxonomy" id="32024"/>
    <lineage>
        <taxon>Bacteria</taxon>
        <taxon>Pseudomonadati</taxon>
        <taxon>Campylobacterota</taxon>
        <taxon>Epsilonproteobacteria</taxon>
        <taxon>Campylobacterales</taxon>
        <taxon>Campylobacteraceae</taxon>
        <taxon>Campylobacter</taxon>
    </lineage>
</organism>
<dbReference type="AlphaFoldDB" id="A0A381DKR5"/>
<keyword evidence="4" id="KW-1185">Reference proteome</keyword>
<dbReference type="OrthoDB" id="9793035at2"/>
<keyword evidence="3" id="KW-0378">Hydrolase</keyword>
<dbReference type="InterPro" id="IPR043129">
    <property type="entry name" value="ATPase_NBD"/>
</dbReference>
<dbReference type="CDD" id="cd24052">
    <property type="entry name" value="ASKHA_NBD_HpPPX-GppA-like"/>
    <property type="match status" value="1"/>
</dbReference>
<dbReference type="GeneID" id="93090100"/>
<gene>
    <name evidence="3" type="primary">gppA</name>
    <name evidence="3" type="ORF">NCTC12475_01454</name>
</gene>
<dbReference type="SUPFAM" id="SSF53067">
    <property type="entry name" value="Actin-like ATPase domain"/>
    <property type="match status" value="2"/>
</dbReference>
<dbReference type="Proteomes" id="UP000254920">
    <property type="component" value="Unassembled WGS sequence"/>
</dbReference>
<dbReference type="EMBL" id="UFVD01000001">
    <property type="protein sequence ID" value="SUX11238.1"/>
    <property type="molecule type" value="Genomic_DNA"/>
</dbReference>
<evidence type="ECO:0000313" key="4">
    <source>
        <dbReference type="Proteomes" id="UP000254920"/>
    </source>
</evidence>
<dbReference type="InterPro" id="IPR050273">
    <property type="entry name" value="GppA/Ppx_hydrolase"/>
</dbReference>
<dbReference type="PANTHER" id="PTHR30005">
    <property type="entry name" value="EXOPOLYPHOSPHATASE"/>
    <property type="match status" value="1"/>
</dbReference>
<feature type="domain" description="Ppx/GppA phosphatase N-terminal" evidence="1">
    <location>
        <begin position="24"/>
        <end position="297"/>
    </location>
</feature>
<evidence type="ECO:0000259" key="1">
    <source>
        <dbReference type="Pfam" id="PF02541"/>
    </source>
</evidence>
<dbReference type="Gene3D" id="3.30.420.150">
    <property type="entry name" value="Exopolyphosphatase. Domain 2"/>
    <property type="match status" value="1"/>
</dbReference>
<protein>
    <submittedName>
        <fullName evidence="3">Phosphatase</fullName>
        <ecNumber evidence="3">3.6.1.40</ecNumber>
    </submittedName>
</protein>
<dbReference type="Pfam" id="PF21447">
    <property type="entry name" value="Ppx-GppA_III"/>
    <property type="match status" value="1"/>
</dbReference>
<name>A0A381DKR5_9BACT</name>
<dbReference type="SUPFAM" id="SSF109604">
    <property type="entry name" value="HD-domain/PDEase-like"/>
    <property type="match status" value="1"/>
</dbReference>
<dbReference type="Gene3D" id="1.10.3210.10">
    <property type="entry name" value="Hypothetical protein af1432"/>
    <property type="match status" value="1"/>
</dbReference>
<dbReference type="InterPro" id="IPR048950">
    <property type="entry name" value="Ppx_GppA_C"/>
</dbReference>
<dbReference type="Gene3D" id="3.30.420.40">
    <property type="match status" value="1"/>
</dbReference>
<accession>A0A381DKR5</accession>
<evidence type="ECO:0000313" key="3">
    <source>
        <dbReference type="EMBL" id="SUX11238.1"/>
    </source>
</evidence>
<feature type="domain" description="Ppx/GppA phosphatase C-terminal" evidence="2">
    <location>
        <begin position="343"/>
        <end position="439"/>
    </location>
</feature>
<evidence type="ECO:0000259" key="2">
    <source>
        <dbReference type="Pfam" id="PF21447"/>
    </source>
</evidence>
<sequence length="483" mass="54619">MAKKTAVIDLGSNSMRMAIFARTSRYGFYILNESKVRARLGENAYENGGYIQPNAMQKVLNGFDYFKKIAKEYGCNKFYCVGTSALRDAPNANEFISIVKRKFGLNLKCIDGKTEARLGGIASSNLLHDITEATTIDIGGGSTELALIQNSKVVDTISLNLGTVRLKELFFDKKDLDGAKKFIDTLLSQIPPNFKNQNLIAIGGSLRAVSNSIMQKKNYPLKIVHNFLYDFDEYKDYISDICNSHVTELKNYAIKQERLDTIREGVMIFLKIANYLEVKNICTSGVGVREGIFLNSILGKFSKFPANFNPSLKSLQDRFLHTNNSTICKYCKEIFIALKPIHKIDDKYLFELITAAKIHNIGEYLGFYSQHLHSSYFVLNSLNYGYTHAQKSLISLIIKNHGKKEIDKNELLLFSDLLPDSKTILWLSFILAFAKILAPFVKKQLVFTLSNQTLHIENLDNINIQKEQIKKLPKPATFAISFD</sequence>